<keyword evidence="3" id="KW-1185">Reference proteome</keyword>
<dbReference type="EMBL" id="CP078145">
    <property type="protein sequence ID" value="QXN91934.1"/>
    <property type="molecule type" value="Genomic_DNA"/>
</dbReference>
<accession>A0ABX8RQN7</accession>
<proteinExistence type="predicted"/>
<name>A0ABX8RQN7_NOCIO</name>
<reference evidence="2 3" key="1">
    <citation type="submission" date="2021-07" db="EMBL/GenBank/DDBJ databases">
        <title>Whole Genome Sequence of Nocardia Iowensis.</title>
        <authorList>
            <person name="Lamm A."/>
            <person name="Collins-Fairclough A.M."/>
            <person name="Bunk B."/>
            <person name="Sproer C."/>
        </authorList>
    </citation>
    <scope>NUCLEOTIDE SEQUENCE [LARGE SCALE GENOMIC DNA]</scope>
    <source>
        <strain evidence="2 3">NRRL 5646</strain>
    </source>
</reference>
<evidence type="ECO:0000259" key="1">
    <source>
        <dbReference type="Pfam" id="PF14062"/>
    </source>
</evidence>
<evidence type="ECO:0000313" key="3">
    <source>
        <dbReference type="Proteomes" id="UP000694257"/>
    </source>
</evidence>
<evidence type="ECO:0000313" key="2">
    <source>
        <dbReference type="EMBL" id="QXN91934.1"/>
    </source>
</evidence>
<protein>
    <submittedName>
        <fullName evidence="2">DUF4253 domain-containing protein</fullName>
    </submittedName>
</protein>
<dbReference type="RefSeq" id="WP_218472783.1">
    <property type="nucleotide sequence ID" value="NZ_BAABJN010000009.1"/>
</dbReference>
<gene>
    <name evidence="2" type="ORF">KV110_01715</name>
</gene>
<feature type="domain" description="DUF4253" evidence="1">
    <location>
        <begin position="157"/>
        <end position="262"/>
    </location>
</feature>
<dbReference type="InterPro" id="IPR025349">
    <property type="entry name" value="DUF4253"/>
</dbReference>
<sequence length="262" mass="28689">MTDSFAFPALPDNGLPPGRMVKATNTAAEEREVLWVSDERQPRADVLWGRLYDQRADTGLYPLLLDVLDPFPPAGNLQNRPWHSGELGFVPVEKIDALDAEQLLRGMWPMTDDAYASDLGAPSSWPGVAAPGTGGGDPGVAARKLAHDLARKRDRLIGLVPATRGADAIALSGWEGAVNLTNDTEELSAIVRSWEDRFDVRVVMLGFDTLYLSVAAPPTTQDHALQVAAEHLTFCPDNFDFGTFDDYAAKLIGCHNWGFWWD</sequence>
<dbReference type="Proteomes" id="UP000694257">
    <property type="component" value="Chromosome"/>
</dbReference>
<dbReference type="Pfam" id="PF14062">
    <property type="entry name" value="DUF4253"/>
    <property type="match status" value="1"/>
</dbReference>
<organism evidence="2 3">
    <name type="scientific">Nocardia iowensis</name>
    <dbReference type="NCBI Taxonomy" id="204891"/>
    <lineage>
        <taxon>Bacteria</taxon>
        <taxon>Bacillati</taxon>
        <taxon>Actinomycetota</taxon>
        <taxon>Actinomycetes</taxon>
        <taxon>Mycobacteriales</taxon>
        <taxon>Nocardiaceae</taxon>
        <taxon>Nocardia</taxon>
    </lineage>
</organism>